<evidence type="ECO:0000313" key="2">
    <source>
        <dbReference type="Proteomes" id="UP000193067"/>
    </source>
</evidence>
<dbReference type="EMBL" id="KZ084095">
    <property type="protein sequence ID" value="OSD04842.1"/>
    <property type="molecule type" value="Genomic_DNA"/>
</dbReference>
<sequence>MHITDSIIGDSAIGRGSRRMICLPIELVDSIVHWLLATGRSFSSISAFSLVSHRYRQIALRRYYGILHVQSVRHWFRMCHIKGMSDWVRSLGASTTVFRHKVDFLAHFTSLKTLELDFSDDGLSTQTSRATLLFRNMTAQLKTLKLTHLPCIDLALLSLISTRFPTLVTLELSCTERLDERCCWHCLEESSTCCVHSPIPEAYATTDILIVKVCKALRPLEKLETLLLGIFLSDADVLVRHLERCAAIIIPSPRTGYYSAPPFGPDKCAICHAEHGPAVRERERLASDMLRQLLPSVKAVEFSSWFAVEAPMRVLDASR</sequence>
<dbReference type="Proteomes" id="UP000193067">
    <property type="component" value="Unassembled WGS sequence"/>
</dbReference>
<dbReference type="OrthoDB" id="3159295at2759"/>
<organism evidence="1 2">
    <name type="scientific">Trametes coccinea (strain BRFM310)</name>
    <name type="common">Pycnoporus coccineus</name>
    <dbReference type="NCBI Taxonomy" id="1353009"/>
    <lineage>
        <taxon>Eukaryota</taxon>
        <taxon>Fungi</taxon>
        <taxon>Dikarya</taxon>
        <taxon>Basidiomycota</taxon>
        <taxon>Agaricomycotina</taxon>
        <taxon>Agaricomycetes</taxon>
        <taxon>Polyporales</taxon>
        <taxon>Polyporaceae</taxon>
        <taxon>Trametes</taxon>
    </lineage>
</organism>
<gene>
    <name evidence="1" type="ORF">PYCCODRAFT_1450858</name>
</gene>
<reference evidence="1 2" key="1">
    <citation type="journal article" date="2015" name="Biotechnol. Biofuels">
        <title>Enhanced degradation of softwood versus hardwood by the white-rot fungus Pycnoporus coccineus.</title>
        <authorList>
            <person name="Couturier M."/>
            <person name="Navarro D."/>
            <person name="Chevret D."/>
            <person name="Henrissat B."/>
            <person name="Piumi F."/>
            <person name="Ruiz-Duenas F.J."/>
            <person name="Martinez A.T."/>
            <person name="Grigoriev I.V."/>
            <person name="Riley R."/>
            <person name="Lipzen A."/>
            <person name="Berrin J.G."/>
            <person name="Master E.R."/>
            <person name="Rosso M.N."/>
        </authorList>
    </citation>
    <scope>NUCLEOTIDE SEQUENCE [LARGE SCALE GENOMIC DNA]</scope>
    <source>
        <strain evidence="1 2">BRFM310</strain>
    </source>
</reference>
<proteinExistence type="predicted"/>
<protein>
    <recommendedName>
        <fullName evidence="3">F-box domain-containing protein</fullName>
    </recommendedName>
</protein>
<evidence type="ECO:0008006" key="3">
    <source>
        <dbReference type="Google" id="ProtNLM"/>
    </source>
</evidence>
<name>A0A1Y2IY09_TRAC3</name>
<evidence type="ECO:0000313" key="1">
    <source>
        <dbReference type="EMBL" id="OSD04842.1"/>
    </source>
</evidence>
<keyword evidence="2" id="KW-1185">Reference proteome</keyword>
<accession>A0A1Y2IY09</accession>
<dbReference type="AlphaFoldDB" id="A0A1Y2IY09"/>